<feature type="coiled-coil region" evidence="1">
    <location>
        <begin position="527"/>
        <end position="568"/>
    </location>
</feature>
<accession>A0A1A8WHQ0</accession>
<evidence type="ECO:0000313" key="3">
    <source>
        <dbReference type="EMBL" id="SBS90740.1"/>
    </source>
</evidence>
<protein>
    <submittedName>
        <fullName evidence="3">Uncharacterized protein</fullName>
    </submittedName>
</protein>
<organism evidence="3 4">
    <name type="scientific">Plasmodium ovale curtisi</name>
    <dbReference type="NCBI Taxonomy" id="864141"/>
    <lineage>
        <taxon>Eukaryota</taxon>
        <taxon>Sar</taxon>
        <taxon>Alveolata</taxon>
        <taxon>Apicomplexa</taxon>
        <taxon>Aconoidasida</taxon>
        <taxon>Haemosporida</taxon>
        <taxon>Plasmodiidae</taxon>
        <taxon>Plasmodium</taxon>
        <taxon>Plasmodium (Plasmodium)</taxon>
    </lineage>
</organism>
<evidence type="ECO:0000256" key="2">
    <source>
        <dbReference type="SAM" id="MobiDB-lite"/>
    </source>
</evidence>
<feature type="coiled-coil region" evidence="1">
    <location>
        <begin position="290"/>
        <end position="317"/>
    </location>
</feature>
<evidence type="ECO:0000256" key="1">
    <source>
        <dbReference type="SAM" id="Coils"/>
    </source>
</evidence>
<reference evidence="4" key="1">
    <citation type="submission" date="2016-05" db="EMBL/GenBank/DDBJ databases">
        <authorList>
            <person name="Naeem Raeece"/>
        </authorList>
    </citation>
    <scope>NUCLEOTIDE SEQUENCE [LARGE SCALE GENOMIC DNA]</scope>
</reference>
<evidence type="ECO:0000313" key="4">
    <source>
        <dbReference type="Proteomes" id="UP000078560"/>
    </source>
</evidence>
<sequence>MFKFLHDLDVAKRKLLNQLNSKLVISRQNNDSSFFEGKEKNMKSLFWEDRDLVLDEKEEREEDSGEEGENQENVPTNNKSDNALIEEVEGEKTEEGNHCNQVKAEEDAENYKVDVHSKREINANMSLKNDKREFNMKKDVAVITEFFMEESLLDSLHKEIIYHIGHYDVHMEENNDLMMVCKEIKNNRVKCNTSDNITNPNQRWFNDYDENKEIVMTYLRNALNSAIYCIKDVENIKCVNNVKRKYTLEINEMRKKEKILRDINERQTKQLMYLCGQISYMKNDHEIMEETNLHEQLEIMEKKITSLQEEKERLYNIVHDKITLMKRTFELRCYINNLEDAIHAKSVLCNTLIKEKKNLEQLVKKYYEQVKLSQEDVYMHRNFLQEVYGYALGEAHKWRGFLAINGGYTRFKRRGRLKRGGWCKLVKLWQKWNEKYSAHRHIESSSEPAYVGEELTRSHTPCASRLKHASVKEKWSPSPSPESAFTLLDKKNGEAVSPSVPMEKEARLVGDNSARHDSHDRDYAHSRDELVQKIKRYRFLLEELQSALKRKNNSNDQLREAKKLLSSEVMKNEIMKKKYHHLLETFQDVHRTGDKSCPKEETAPGGDTPLMLQKLRNEISVLVHEVERLREDQLVLQEDVNSKSRIISHLIKKHALNEQHFRLDSSLGALKGSLTYDEMKKIMEETLIENIRLRADLFTLAKSIKGMEQAQEKTRNLSPL</sequence>
<dbReference type="AlphaFoldDB" id="A0A1A8WHQ0"/>
<dbReference type="Proteomes" id="UP000078560">
    <property type="component" value="Unassembled WGS sequence"/>
</dbReference>
<keyword evidence="1" id="KW-0175">Coiled coil</keyword>
<feature type="compositionally biased region" description="Acidic residues" evidence="2">
    <location>
        <begin position="58"/>
        <end position="70"/>
    </location>
</feature>
<feature type="coiled-coil region" evidence="1">
    <location>
        <begin position="349"/>
        <end position="376"/>
    </location>
</feature>
<proteinExistence type="predicted"/>
<dbReference type="EMBL" id="FLQU01000983">
    <property type="protein sequence ID" value="SBS90740.1"/>
    <property type="molecule type" value="Genomic_DNA"/>
</dbReference>
<feature type="region of interest" description="Disordered" evidence="2">
    <location>
        <begin position="56"/>
        <end position="82"/>
    </location>
</feature>
<gene>
    <name evidence="3" type="ORF">POVCU2_0063290</name>
</gene>
<name>A0A1A8WHQ0_PLAOA</name>